<dbReference type="AlphaFoldDB" id="A0A9N9G1E1"/>
<keyword evidence="10" id="KW-1185">Reference proteome</keyword>
<evidence type="ECO:0000256" key="1">
    <source>
        <dbReference type="ARBA" id="ARBA00009986"/>
    </source>
</evidence>
<feature type="active site" evidence="4">
    <location>
        <position position="235"/>
    </location>
</feature>
<proteinExistence type="inferred from homology"/>
<dbReference type="InterPro" id="IPR016163">
    <property type="entry name" value="Ald_DH_C"/>
</dbReference>
<feature type="transmembrane region" description="Helical" evidence="7">
    <location>
        <begin position="465"/>
        <end position="484"/>
    </location>
</feature>
<dbReference type="Pfam" id="PF00171">
    <property type="entry name" value="Aldedh"/>
    <property type="match status" value="1"/>
</dbReference>
<evidence type="ECO:0000256" key="7">
    <source>
        <dbReference type="SAM" id="Phobius"/>
    </source>
</evidence>
<dbReference type="PANTHER" id="PTHR43570">
    <property type="entry name" value="ALDEHYDE DEHYDROGENASE"/>
    <property type="match status" value="1"/>
</dbReference>
<evidence type="ECO:0000313" key="9">
    <source>
        <dbReference type="EMBL" id="CAG8574900.1"/>
    </source>
</evidence>
<dbReference type="InterPro" id="IPR016162">
    <property type="entry name" value="Ald_DH_N"/>
</dbReference>
<comment type="similarity">
    <text evidence="1 3 6">Belongs to the aldehyde dehydrogenase family.</text>
</comment>
<dbReference type="GO" id="GO:0004029">
    <property type="term" value="F:aldehyde dehydrogenase (NAD+) activity"/>
    <property type="evidence" value="ECO:0007669"/>
    <property type="project" value="TreeGrafter"/>
</dbReference>
<evidence type="ECO:0000259" key="8">
    <source>
        <dbReference type="Pfam" id="PF00171"/>
    </source>
</evidence>
<evidence type="ECO:0000256" key="6">
    <source>
        <dbReference type="RuleBase" id="RU003345"/>
    </source>
</evidence>
<dbReference type="PANTHER" id="PTHR43570:SF16">
    <property type="entry name" value="ALDEHYDE DEHYDROGENASE TYPE III, ISOFORM Q"/>
    <property type="match status" value="1"/>
</dbReference>
<dbReference type="InterPro" id="IPR016161">
    <property type="entry name" value="Ald_DH/histidinol_DH"/>
</dbReference>
<keyword evidence="7" id="KW-1133">Transmembrane helix</keyword>
<evidence type="ECO:0000256" key="3">
    <source>
        <dbReference type="PIRNR" id="PIRNR036492"/>
    </source>
</evidence>
<dbReference type="InterPro" id="IPR012394">
    <property type="entry name" value="Aldehyde_DH_NAD(P)"/>
</dbReference>
<evidence type="ECO:0000313" key="10">
    <source>
        <dbReference type="Proteomes" id="UP000789706"/>
    </source>
</evidence>
<feature type="transmembrane region" description="Helical" evidence="7">
    <location>
        <begin position="121"/>
        <end position="144"/>
    </location>
</feature>
<keyword evidence="7" id="KW-0812">Transmembrane</keyword>
<dbReference type="PIRSF" id="PIRSF036492">
    <property type="entry name" value="ALDH"/>
    <property type="match status" value="1"/>
</dbReference>
<dbReference type="GO" id="GO:0005737">
    <property type="term" value="C:cytoplasm"/>
    <property type="evidence" value="ECO:0007669"/>
    <property type="project" value="TreeGrafter"/>
</dbReference>
<dbReference type="InterPro" id="IPR015590">
    <property type="entry name" value="Aldehyde_DH_dom"/>
</dbReference>
<dbReference type="CDD" id="cd07087">
    <property type="entry name" value="ALDH_F3-13-14_CALDH-like"/>
    <property type="match status" value="1"/>
</dbReference>
<dbReference type="FunFam" id="3.40.605.10:FF:000004">
    <property type="entry name" value="Aldehyde dehydrogenase"/>
    <property type="match status" value="1"/>
</dbReference>
<name>A0A9N9G1E1_9GLOM</name>
<dbReference type="SUPFAM" id="SSF53720">
    <property type="entry name" value="ALDH-like"/>
    <property type="match status" value="1"/>
</dbReference>
<organism evidence="9 10">
    <name type="scientific">Diversispora eburnea</name>
    <dbReference type="NCBI Taxonomy" id="1213867"/>
    <lineage>
        <taxon>Eukaryota</taxon>
        <taxon>Fungi</taxon>
        <taxon>Fungi incertae sedis</taxon>
        <taxon>Mucoromycota</taxon>
        <taxon>Glomeromycotina</taxon>
        <taxon>Glomeromycetes</taxon>
        <taxon>Diversisporales</taxon>
        <taxon>Diversisporaceae</taxon>
        <taxon>Diversispora</taxon>
    </lineage>
</organism>
<evidence type="ECO:0000256" key="5">
    <source>
        <dbReference type="PROSITE-ProRule" id="PRU10007"/>
    </source>
</evidence>
<evidence type="ECO:0000256" key="4">
    <source>
        <dbReference type="PIRSR" id="PIRSR036492-1"/>
    </source>
</evidence>
<accession>A0A9N9G1E1</accession>
<sequence length="487" mass="55327">MKLNYTSTEEVPQIVEDLRKSFFSNLTKPLSYRKNQLKQLYNLFDDNEQELCDALQKDLRRPRSEAVLGEISIIKQEIYDSIKNLDTWAKPEFVKVGIAHKLNRCQIRKEPVGNVLIIGPWNFPILLLLLPFVGAISAGCTAILKPSEIAENCATVITELFPKYLDQNSYRIVNGDAKVATTLLENRFDHIFYTGSGKIGKIVMETAAKHLTPITLELGGKSPAIVANDADIPACIAPDYVICEKSVQEAFVKEVPRIVEELYGPDPQNSPDSSRIISQRHFDRLTDLLDKTEGKVVYGGDKDKNDLFFPATVVSDVPKYDSLMQEELFGPILPIVVVENLDEALEFIRSKDIPLVIYPFSNNEKTIENSRLNLLDNTRSGGVLINDCFMHFTVSTLPFGGQGHSGIGKYRGKRTFDTFSHERSVMTSPYILERLLEVRYPPYTEKKFNFMFWLLYSYKKRNETGFFKATIGAIFVLFISYVFYSPF</sequence>
<dbReference type="Gene3D" id="3.40.309.10">
    <property type="entry name" value="Aldehyde Dehydrogenase, Chain A, domain 2"/>
    <property type="match status" value="1"/>
</dbReference>
<dbReference type="Gene3D" id="3.40.605.10">
    <property type="entry name" value="Aldehyde Dehydrogenase, Chain A, domain 1"/>
    <property type="match status" value="1"/>
</dbReference>
<reference evidence="9" key="1">
    <citation type="submission" date="2021-06" db="EMBL/GenBank/DDBJ databases">
        <authorList>
            <person name="Kallberg Y."/>
            <person name="Tangrot J."/>
            <person name="Rosling A."/>
        </authorList>
    </citation>
    <scope>NUCLEOTIDE SEQUENCE</scope>
    <source>
        <strain evidence="9">AZ414A</strain>
    </source>
</reference>
<keyword evidence="2 3" id="KW-0560">Oxidoreductase</keyword>
<dbReference type="GO" id="GO:0006081">
    <property type="term" value="P:aldehyde metabolic process"/>
    <property type="evidence" value="ECO:0007669"/>
    <property type="project" value="InterPro"/>
</dbReference>
<protein>
    <recommendedName>
        <fullName evidence="3">Aldehyde dehydrogenase</fullName>
    </recommendedName>
</protein>
<gene>
    <name evidence="9" type="ORF">DEBURN_LOCUS8276</name>
</gene>
<dbReference type="EMBL" id="CAJVPK010001173">
    <property type="protein sequence ID" value="CAG8574900.1"/>
    <property type="molecule type" value="Genomic_DNA"/>
</dbReference>
<evidence type="ECO:0000256" key="2">
    <source>
        <dbReference type="ARBA" id="ARBA00023002"/>
    </source>
</evidence>
<dbReference type="OrthoDB" id="440325at2759"/>
<dbReference type="Proteomes" id="UP000789706">
    <property type="component" value="Unassembled WGS sequence"/>
</dbReference>
<feature type="domain" description="Aldehyde dehydrogenase" evidence="8">
    <location>
        <begin position="5"/>
        <end position="424"/>
    </location>
</feature>
<dbReference type="PROSITE" id="PS00687">
    <property type="entry name" value="ALDEHYDE_DEHYDR_GLU"/>
    <property type="match status" value="1"/>
</dbReference>
<feature type="active site" evidence="4 5">
    <location>
        <position position="217"/>
    </location>
</feature>
<keyword evidence="7" id="KW-0472">Membrane</keyword>
<comment type="caution">
    <text evidence="9">The sequence shown here is derived from an EMBL/GenBank/DDBJ whole genome shotgun (WGS) entry which is preliminary data.</text>
</comment>
<dbReference type="InterPro" id="IPR029510">
    <property type="entry name" value="Ald_DH_CS_GLU"/>
</dbReference>